<evidence type="ECO:0008006" key="4">
    <source>
        <dbReference type="Google" id="ProtNLM"/>
    </source>
</evidence>
<dbReference type="Proteomes" id="UP001328107">
    <property type="component" value="Unassembled WGS sequence"/>
</dbReference>
<protein>
    <recommendedName>
        <fullName evidence="4">IlGF domain-containing protein</fullName>
    </recommendedName>
</protein>
<accession>A0AAN5HY93</accession>
<evidence type="ECO:0000313" key="3">
    <source>
        <dbReference type="Proteomes" id="UP001328107"/>
    </source>
</evidence>
<feature type="signal peptide" evidence="1">
    <location>
        <begin position="1"/>
        <end position="28"/>
    </location>
</feature>
<keyword evidence="3" id="KW-1185">Reference proteome</keyword>
<comment type="caution">
    <text evidence="2">The sequence shown here is derived from an EMBL/GenBank/DDBJ whole genome shotgun (WGS) entry which is preliminary data.</text>
</comment>
<feature type="non-terminal residue" evidence="2">
    <location>
        <position position="1"/>
    </location>
</feature>
<name>A0AAN5HY93_9BILA</name>
<keyword evidence="1" id="KW-0732">Signal</keyword>
<sequence length="106" mass="12101">HSGSFQIAMARLLLISFFFLSLTISSSAYRLVKRDHELINRYCGVFFLEQSSKVLDAIDRRTACKQKLPLAEWYGAIPGTIDEFKFFCCKVGCDTAHFIDFICTSM</sequence>
<feature type="chain" id="PRO_5043034972" description="IlGF domain-containing protein" evidence="1">
    <location>
        <begin position="29"/>
        <end position="106"/>
    </location>
</feature>
<gene>
    <name evidence="2" type="ORF">PMAYCL1PPCAC_15524</name>
</gene>
<proteinExistence type="predicted"/>
<dbReference type="AlphaFoldDB" id="A0AAN5HY93"/>
<dbReference type="EMBL" id="BTRK01000004">
    <property type="protein sequence ID" value="GMR45329.1"/>
    <property type="molecule type" value="Genomic_DNA"/>
</dbReference>
<evidence type="ECO:0000256" key="1">
    <source>
        <dbReference type="SAM" id="SignalP"/>
    </source>
</evidence>
<evidence type="ECO:0000313" key="2">
    <source>
        <dbReference type="EMBL" id="GMR45329.1"/>
    </source>
</evidence>
<organism evidence="2 3">
    <name type="scientific">Pristionchus mayeri</name>
    <dbReference type="NCBI Taxonomy" id="1317129"/>
    <lineage>
        <taxon>Eukaryota</taxon>
        <taxon>Metazoa</taxon>
        <taxon>Ecdysozoa</taxon>
        <taxon>Nematoda</taxon>
        <taxon>Chromadorea</taxon>
        <taxon>Rhabditida</taxon>
        <taxon>Rhabditina</taxon>
        <taxon>Diplogasteromorpha</taxon>
        <taxon>Diplogasteroidea</taxon>
        <taxon>Neodiplogasteridae</taxon>
        <taxon>Pristionchus</taxon>
    </lineage>
</organism>
<reference evidence="3" key="1">
    <citation type="submission" date="2022-10" db="EMBL/GenBank/DDBJ databases">
        <title>Genome assembly of Pristionchus species.</title>
        <authorList>
            <person name="Yoshida K."/>
            <person name="Sommer R.J."/>
        </authorList>
    </citation>
    <scope>NUCLEOTIDE SEQUENCE [LARGE SCALE GENOMIC DNA]</scope>
    <source>
        <strain evidence="3">RS5460</strain>
    </source>
</reference>